<evidence type="ECO:0000313" key="7">
    <source>
        <dbReference type="Proteomes" id="UP000515154"/>
    </source>
</evidence>
<evidence type="ECO:0000256" key="4">
    <source>
        <dbReference type="ARBA" id="ARBA00023004"/>
    </source>
</evidence>
<dbReference type="PROSITE" id="PS00086">
    <property type="entry name" value="CYTOCHROME_P450"/>
    <property type="match status" value="1"/>
</dbReference>
<dbReference type="PRINTS" id="PR00385">
    <property type="entry name" value="P450"/>
</dbReference>
<evidence type="ECO:0000256" key="3">
    <source>
        <dbReference type="ARBA" id="ARBA00022723"/>
    </source>
</evidence>
<name>A0A6P7TWD7_9MOLL</name>
<dbReference type="PANTHER" id="PTHR24305:SF166">
    <property type="entry name" value="CYTOCHROME P450 12A4, MITOCHONDRIAL-RELATED"/>
    <property type="match status" value="1"/>
</dbReference>
<gene>
    <name evidence="8" type="primary">LOC115229949</name>
</gene>
<dbReference type="Proteomes" id="UP000515154">
    <property type="component" value="Unplaced"/>
</dbReference>
<proteinExistence type="inferred from homology"/>
<organism evidence="7 8">
    <name type="scientific">Octopus sinensis</name>
    <name type="common">East Asian common octopus</name>
    <dbReference type="NCBI Taxonomy" id="2607531"/>
    <lineage>
        <taxon>Eukaryota</taxon>
        <taxon>Metazoa</taxon>
        <taxon>Spiralia</taxon>
        <taxon>Lophotrochozoa</taxon>
        <taxon>Mollusca</taxon>
        <taxon>Cephalopoda</taxon>
        <taxon>Coleoidea</taxon>
        <taxon>Octopodiformes</taxon>
        <taxon>Octopoda</taxon>
        <taxon>Incirrata</taxon>
        <taxon>Octopodidae</taxon>
        <taxon>Octopus</taxon>
    </lineage>
</organism>
<evidence type="ECO:0000256" key="5">
    <source>
        <dbReference type="PIRSR" id="PIRSR602403-1"/>
    </source>
</evidence>
<dbReference type="InterPro" id="IPR002403">
    <property type="entry name" value="Cyt_P450_E_grp-IV"/>
</dbReference>
<dbReference type="InterPro" id="IPR017972">
    <property type="entry name" value="Cyt_P450_CS"/>
</dbReference>
<keyword evidence="6" id="KW-0560">Oxidoreductase</keyword>
<comment type="cofactor">
    <cofactor evidence="1 5">
        <name>heme</name>
        <dbReference type="ChEBI" id="CHEBI:30413"/>
    </cofactor>
</comment>
<dbReference type="PANTHER" id="PTHR24305">
    <property type="entry name" value="CYTOCHROME P450"/>
    <property type="match status" value="1"/>
</dbReference>
<keyword evidence="5 6" id="KW-0349">Heme</keyword>
<sequence length="227" mass="26036">MQTFIDTPYTDGRKMDDGEVVGLLIGMLLGGQHTSSTTSSWLGLYIARDEALQEALYEEQMSVRGGDPITYDHLEEMDLLDRCLRETLRLRAPLITTMRVCKVPVQVLGYDIPVDTHVCISASVNHRLKNVWHNVDNFDPDRLFVGFYDSFLEYDVSKIGRYSYIPFGQGRHRCIGESFAYVQIKTIWAHLIQKFRFSLPGGRFPDVDLTTMIQAPKHPIINYTLRN</sequence>
<protein>
    <submittedName>
        <fullName evidence="8">Lanosterol 14-alpha demethylase-like</fullName>
    </submittedName>
</protein>
<dbReference type="GO" id="GO:0005506">
    <property type="term" value="F:iron ion binding"/>
    <property type="evidence" value="ECO:0007669"/>
    <property type="project" value="InterPro"/>
</dbReference>
<keyword evidence="4 5" id="KW-0408">Iron</keyword>
<dbReference type="Pfam" id="PF00067">
    <property type="entry name" value="p450"/>
    <property type="match status" value="1"/>
</dbReference>
<keyword evidence="3 5" id="KW-0479">Metal-binding</keyword>
<evidence type="ECO:0000256" key="1">
    <source>
        <dbReference type="ARBA" id="ARBA00001971"/>
    </source>
</evidence>
<accession>A0A6P7TWD7</accession>
<dbReference type="GO" id="GO:0016705">
    <property type="term" value="F:oxidoreductase activity, acting on paired donors, with incorporation or reduction of molecular oxygen"/>
    <property type="evidence" value="ECO:0007669"/>
    <property type="project" value="InterPro"/>
</dbReference>
<dbReference type="GO" id="GO:0020037">
    <property type="term" value="F:heme binding"/>
    <property type="evidence" value="ECO:0007669"/>
    <property type="project" value="InterPro"/>
</dbReference>
<dbReference type="Gene3D" id="1.10.630.10">
    <property type="entry name" value="Cytochrome P450"/>
    <property type="match status" value="1"/>
</dbReference>
<evidence type="ECO:0000256" key="2">
    <source>
        <dbReference type="ARBA" id="ARBA00010617"/>
    </source>
</evidence>
<feature type="binding site" description="axial binding residue" evidence="5">
    <location>
        <position position="174"/>
    </location>
    <ligand>
        <name>heme</name>
        <dbReference type="ChEBI" id="CHEBI:30413"/>
    </ligand>
    <ligandPart>
        <name>Fe</name>
        <dbReference type="ChEBI" id="CHEBI:18248"/>
    </ligandPart>
</feature>
<dbReference type="GO" id="GO:0004497">
    <property type="term" value="F:monooxygenase activity"/>
    <property type="evidence" value="ECO:0007669"/>
    <property type="project" value="UniProtKB-KW"/>
</dbReference>
<dbReference type="InterPro" id="IPR001128">
    <property type="entry name" value="Cyt_P450"/>
</dbReference>
<evidence type="ECO:0000313" key="8">
    <source>
        <dbReference type="RefSeq" id="XP_029656063.2"/>
    </source>
</evidence>
<dbReference type="AlphaFoldDB" id="A0A6P7TWD7"/>
<dbReference type="SUPFAM" id="SSF48264">
    <property type="entry name" value="Cytochrome P450"/>
    <property type="match status" value="1"/>
</dbReference>
<dbReference type="PRINTS" id="PR00465">
    <property type="entry name" value="EP450IV"/>
</dbReference>
<dbReference type="InterPro" id="IPR050121">
    <property type="entry name" value="Cytochrome_P450_monoxygenase"/>
</dbReference>
<evidence type="ECO:0000256" key="6">
    <source>
        <dbReference type="RuleBase" id="RU000461"/>
    </source>
</evidence>
<keyword evidence="6" id="KW-0503">Monooxygenase</keyword>
<keyword evidence="7" id="KW-1185">Reference proteome</keyword>
<dbReference type="InterPro" id="IPR036396">
    <property type="entry name" value="Cyt_P450_sf"/>
</dbReference>
<dbReference type="RefSeq" id="XP_029656063.2">
    <property type="nucleotide sequence ID" value="XM_029800203.2"/>
</dbReference>
<dbReference type="KEGG" id="osn:115229949"/>
<comment type="similarity">
    <text evidence="2 6">Belongs to the cytochrome P450 family.</text>
</comment>
<reference evidence="8" key="1">
    <citation type="submission" date="2025-08" db="UniProtKB">
        <authorList>
            <consortium name="RefSeq"/>
        </authorList>
    </citation>
    <scope>IDENTIFICATION</scope>
</reference>